<gene>
    <name evidence="3" type="ORF">AC579_778</name>
</gene>
<evidence type="ECO:0000313" key="3">
    <source>
        <dbReference type="EMBL" id="KXT14109.1"/>
    </source>
</evidence>
<dbReference type="OrthoDB" id="3642826at2759"/>
<sequence length="828" mass="84957">MARLLILAFVAVVPALARNLVRQGSYNITTILTTPNSGIALTKSSAPSSQSPASLASAGAATITNSANATRSSSSSSSSTTSAPSTCCYLYPRGVGINTWWSSSVDITVATVITTWLKYNNTMIPGNSTTKTVVNASTIYGDHAVPSIEYTGIPISPTLTTTRDQCSAWDANLSCTAPFTTVYTYSAYSTIWYNTSDIFSGVPNSLLPSEAVLYGRTSIDRTSVATFPSQGLAIRSPTPYYLYSAINVLTSKECMATMTYTSLTTKIRATRAGEVTYISTVVPTTTVTAFEGSSPINAGASGDVYLNHTVAMPFPDGDYRDFNFTTWADGVTIGPAPGPVDAYMFLLPENFPAYFDSIPYVKSDYPEIGKCTNFAGDGEPTVHVQVNQLTDTSHVTQTINGNLDGDAGATTTEDLSPSVTLQSPRTEEKNSGLVEPTSTAEESGAGVSIFTPRVEETHTALTEPTSTPDRLSDGDDVQAGSAPDETQAEITPDLVSIIQQATPGPSGQETQELDEQRVGTTSALVGDIIASVIGLVPQKSDVQEDNTRVDAATHTQAQQQAQSTPAPAVITVGGSAVTANDASEFVIGSPVTIAGDKATPIASDAFVLPNGGTLSAGRTAVILDGITLSLAPSGNVVVNGVTSPVPSDGNVIASLADEQSALVLHGTTLLAGSSAVVSVITYSLPSTGGGIFIDGRSTSLPAASSGSPITLGNGIAATPTAVPELVIGGQTLVVGGSAITVSGTTYSASGTQVVVVDSGRTVTEDTEDLTTASVTSSSGARGTSSRPARSTAASSTESSPAETTSSSDASQIMSSSAFIVAMLVACLL</sequence>
<feature type="compositionally biased region" description="Low complexity" evidence="1">
    <location>
        <begin position="552"/>
        <end position="566"/>
    </location>
</feature>
<dbReference type="STRING" id="113226.A0A139IHC0"/>
<keyword evidence="2" id="KW-0732">Signal</keyword>
<feature type="chain" id="PRO_5007297445" evidence="2">
    <location>
        <begin position="18"/>
        <end position="828"/>
    </location>
</feature>
<protein>
    <submittedName>
        <fullName evidence="3">Uncharacterized protein</fullName>
    </submittedName>
</protein>
<comment type="caution">
    <text evidence="3">The sequence shown here is derived from an EMBL/GenBank/DDBJ whole genome shotgun (WGS) entry which is preliminary data.</text>
</comment>
<proteinExistence type="predicted"/>
<feature type="region of interest" description="Disordered" evidence="1">
    <location>
        <begin position="397"/>
        <end position="487"/>
    </location>
</feature>
<reference evidence="3 4" key="1">
    <citation type="submission" date="2015-07" db="EMBL/GenBank/DDBJ databases">
        <title>Comparative genomics of the Sigatoka disease complex on banana suggests a link between parallel evolutionary changes in Pseudocercospora fijiensis and Pseudocercospora eumusae and increased virulence on the banana host.</title>
        <authorList>
            <person name="Chang T.-C."/>
            <person name="Salvucci A."/>
            <person name="Crous P.W."/>
            <person name="Stergiopoulos I."/>
        </authorList>
    </citation>
    <scope>NUCLEOTIDE SEQUENCE [LARGE SCALE GENOMIC DNA]</scope>
    <source>
        <strain evidence="3 4">CBS 116634</strain>
    </source>
</reference>
<evidence type="ECO:0000256" key="1">
    <source>
        <dbReference type="SAM" id="MobiDB-lite"/>
    </source>
</evidence>
<dbReference type="EMBL" id="LFZO01000094">
    <property type="protein sequence ID" value="KXT14109.1"/>
    <property type="molecule type" value="Genomic_DNA"/>
</dbReference>
<evidence type="ECO:0000313" key="4">
    <source>
        <dbReference type="Proteomes" id="UP000073492"/>
    </source>
</evidence>
<organism evidence="3 4">
    <name type="scientific">Pseudocercospora musae</name>
    <dbReference type="NCBI Taxonomy" id="113226"/>
    <lineage>
        <taxon>Eukaryota</taxon>
        <taxon>Fungi</taxon>
        <taxon>Dikarya</taxon>
        <taxon>Ascomycota</taxon>
        <taxon>Pezizomycotina</taxon>
        <taxon>Dothideomycetes</taxon>
        <taxon>Dothideomycetidae</taxon>
        <taxon>Mycosphaerellales</taxon>
        <taxon>Mycosphaerellaceae</taxon>
        <taxon>Pseudocercospora</taxon>
    </lineage>
</organism>
<feature type="compositionally biased region" description="Polar residues" evidence="1">
    <location>
        <begin position="409"/>
        <end position="424"/>
    </location>
</feature>
<feature type="region of interest" description="Disordered" evidence="1">
    <location>
        <begin position="762"/>
        <end position="808"/>
    </location>
</feature>
<feature type="signal peptide" evidence="2">
    <location>
        <begin position="1"/>
        <end position="17"/>
    </location>
</feature>
<feature type="compositionally biased region" description="Polar residues" evidence="1">
    <location>
        <begin position="459"/>
        <end position="469"/>
    </location>
</feature>
<dbReference type="Proteomes" id="UP000073492">
    <property type="component" value="Unassembled WGS sequence"/>
</dbReference>
<dbReference type="AlphaFoldDB" id="A0A139IHC0"/>
<feature type="compositionally biased region" description="Low complexity" evidence="1">
    <location>
        <begin position="770"/>
        <end position="808"/>
    </location>
</feature>
<accession>A0A139IHC0</accession>
<evidence type="ECO:0000256" key="2">
    <source>
        <dbReference type="SAM" id="SignalP"/>
    </source>
</evidence>
<feature type="region of interest" description="Disordered" evidence="1">
    <location>
        <begin position="544"/>
        <end position="566"/>
    </location>
</feature>
<keyword evidence="4" id="KW-1185">Reference proteome</keyword>
<name>A0A139IHC0_9PEZI</name>